<keyword evidence="4" id="KW-1185">Reference proteome</keyword>
<feature type="region of interest" description="Disordered" evidence="1">
    <location>
        <begin position="69"/>
        <end position="122"/>
    </location>
</feature>
<protein>
    <recommendedName>
        <fullName evidence="2">FMR1-interacting protein 1 conserved domain-containing protein</fullName>
    </recommendedName>
</protein>
<feature type="region of interest" description="Disordered" evidence="1">
    <location>
        <begin position="211"/>
        <end position="366"/>
    </location>
</feature>
<feature type="domain" description="FMR1-interacting protein 1 conserved" evidence="2">
    <location>
        <begin position="174"/>
        <end position="225"/>
    </location>
</feature>
<comment type="caution">
    <text evidence="3">The sequence shown here is derived from an EMBL/GenBank/DDBJ whole genome shotgun (WGS) entry which is preliminary data.</text>
</comment>
<name>A0AAD5YQX2_9AGAR</name>
<reference evidence="3" key="1">
    <citation type="submission" date="2022-07" db="EMBL/GenBank/DDBJ databases">
        <title>Genome Sequence of Leucocoprinus birnbaumii.</title>
        <authorList>
            <person name="Buettner E."/>
        </authorList>
    </citation>
    <scope>NUCLEOTIDE SEQUENCE</scope>
    <source>
        <strain evidence="3">VT141</strain>
    </source>
</reference>
<dbReference type="GO" id="GO:0000492">
    <property type="term" value="P:box C/D snoRNP assembly"/>
    <property type="evidence" value="ECO:0007669"/>
    <property type="project" value="TreeGrafter"/>
</dbReference>
<organism evidence="3 4">
    <name type="scientific">Leucocoprinus birnbaumii</name>
    <dbReference type="NCBI Taxonomy" id="56174"/>
    <lineage>
        <taxon>Eukaryota</taxon>
        <taxon>Fungi</taxon>
        <taxon>Dikarya</taxon>
        <taxon>Basidiomycota</taxon>
        <taxon>Agaricomycotina</taxon>
        <taxon>Agaricomycetes</taxon>
        <taxon>Agaricomycetidae</taxon>
        <taxon>Agaricales</taxon>
        <taxon>Agaricineae</taxon>
        <taxon>Agaricaceae</taxon>
        <taxon>Leucocoprinus</taxon>
    </lineage>
</organism>
<feature type="compositionally biased region" description="Polar residues" evidence="1">
    <location>
        <begin position="71"/>
        <end position="83"/>
    </location>
</feature>
<evidence type="ECO:0000259" key="2">
    <source>
        <dbReference type="Pfam" id="PF10453"/>
    </source>
</evidence>
<evidence type="ECO:0000313" key="4">
    <source>
        <dbReference type="Proteomes" id="UP001213000"/>
    </source>
</evidence>
<dbReference type="Pfam" id="PF10453">
    <property type="entry name" value="NUFIP1"/>
    <property type="match status" value="1"/>
</dbReference>
<feature type="compositionally biased region" description="Basic residues" evidence="1">
    <location>
        <begin position="251"/>
        <end position="265"/>
    </location>
</feature>
<dbReference type="InterPro" id="IPR019496">
    <property type="entry name" value="NUFIP1_cons_dom"/>
</dbReference>
<feature type="region of interest" description="Disordered" evidence="1">
    <location>
        <begin position="1"/>
        <end position="22"/>
    </location>
</feature>
<dbReference type="PANTHER" id="PTHR13309:SF0">
    <property type="entry name" value="FMR1-INTERACTING PROTEIN NUFIP1"/>
    <property type="match status" value="1"/>
</dbReference>
<feature type="compositionally biased region" description="Polar residues" evidence="1">
    <location>
        <begin position="284"/>
        <end position="299"/>
    </location>
</feature>
<dbReference type="GO" id="GO:0003723">
    <property type="term" value="F:RNA binding"/>
    <property type="evidence" value="ECO:0007669"/>
    <property type="project" value="InterPro"/>
</dbReference>
<feature type="compositionally biased region" description="Low complexity" evidence="1">
    <location>
        <begin position="1"/>
        <end position="21"/>
    </location>
</feature>
<feature type="compositionally biased region" description="Polar residues" evidence="1">
    <location>
        <begin position="91"/>
        <end position="122"/>
    </location>
</feature>
<gene>
    <name evidence="3" type="ORF">NP233_g5474</name>
</gene>
<dbReference type="PANTHER" id="PTHR13309">
    <property type="entry name" value="NUCLEAR FRAGILE X MENTAL RETARDATION PROTEIN INTERACTING PROTEIN 1"/>
    <property type="match status" value="1"/>
</dbReference>
<accession>A0AAD5YQX2</accession>
<feature type="compositionally biased region" description="Basic and acidic residues" evidence="1">
    <location>
        <begin position="211"/>
        <end position="221"/>
    </location>
</feature>
<dbReference type="EMBL" id="JANIEX010000323">
    <property type="protein sequence ID" value="KAJ3568791.1"/>
    <property type="molecule type" value="Genomic_DNA"/>
</dbReference>
<dbReference type="Proteomes" id="UP001213000">
    <property type="component" value="Unassembled WGS sequence"/>
</dbReference>
<dbReference type="AlphaFoldDB" id="A0AAD5YQX2"/>
<evidence type="ECO:0000256" key="1">
    <source>
        <dbReference type="SAM" id="MobiDB-lite"/>
    </source>
</evidence>
<dbReference type="InterPro" id="IPR039136">
    <property type="entry name" value="NUFIP1-like"/>
</dbReference>
<sequence length="431" mass="47817">MPPSRTPSQHVQSQQPHSQTPYHIAWGVTEALRNPYAHSAMNQFHNPYSAHYANAYMQAQQAVHTTPEGYTLSSTYDPRTNASYAPIPNGSGHQASSSSRGRGPKPQTSNTPRQSSGNGSWYQPGNLRCTYSGCSFSGSKKSVEIHMMDRHLIYPPGWAKKNKGSDWDADPSLKGKTVPIQGTSIVLNTPEALDLWLAERRKRWPTAQRVEEKKVKMEEAIARGQLPLMGSSSRGTKRQRDEGQRGQGSNRGRHKAFSGQKKQKTFSRDMPKPQADIPKIPSEPSISTVDLVSHNSPDENTSDDDEAPEVVSSKQPTNHVAHDSSSDAEEPTEMHLPDVPPATSKGLTRPKRKEPKLPPRNPFASRPTLLRNLLAPEIRMTVSNLSQAIRFLVDNDFLREVELKPGQATDNLIQVLDSKAHEQTQELHQTA</sequence>
<dbReference type="GO" id="GO:0005634">
    <property type="term" value="C:nucleus"/>
    <property type="evidence" value="ECO:0007669"/>
    <property type="project" value="TreeGrafter"/>
</dbReference>
<evidence type="ECO:0000313" key="3">
    <source>
        <dbReference type="EMBL" id="KAJ3568791.1"/>
    </source>
</evidence>
<proteinExistence type="predicted"/>